<dbReference type="EMBL" id="JAPUUL010000392">
    <property type="protein sequence ID" value="KAJ8130944.1"/>
    <property type="molecule type" value="Genomic_DNA"/>
</dbReference>
<proteinExistence type="predicted"/>
<sequence length="223" mass="24389">MLLPDAAFFTASKLLRRIYGTCRDSDDTQARVRLHHAANTARRVKPIGRRQGANLCDLGRAVDEDVVSINSVSVLVTVKVCDDSELSGAEVVLFDQELCAHSAVDARCGVVFEARTEDMAGTEAERGQARVDVVPVVVVTFVEDWISTRSLPSGGLWKYKFLRITFDTPLMRKPPLVRPERDPDPMTVVPPTKSMTMVSRVSDFLTGPAGEGTRLTAATVQDA</sequence>
<dbReference type="Proteomes" id="UP001153332">
    <property type="component" value="Unassembled WGS sequence"/>
</dbReference>
<keyword evidence="2" id="KW-1185">Reference proteome</keyword>
<evidence type="ECO:0000313" key="2">
    <source>
        <dbReference type="Proteomes" id="UP001153332"/>
    </source>
</evidence>
<gene>
    <name evidence="1" type="ORF">O1611_g2686</name>
</gene>
<reference evidence="1" key="1">
    <citation type="submission" date="2022-12" db="EMBL/GenBank/DDBJ databases">
        <title>Genome Sequence of Lasiodiplodia mahajangana.</title>
        <authorList>
            <person name="Buettner E."/>
        </authorList>
    </citation>
    <scope>NUCLEOTIDE SEQUENCE</scope>
    <source>
        <strain evidence="1">VT137</strain>
    </source>
</reference>
<evidence type="ECO:0000313" key="1">
    <source>
        <dbReference type="EMBL" id="KAJ8130944.1"/>
    </source>
</evidence>
<comment type="caution">
    <text evidence="1">The sequence shown here is derived from an EMBL/GenBank/DDBJ whole genome shotgun (WGS) entry which is preliminary data.</text>
</comment>
<protein>
    <submittedName>
        <fullName evidence="1">Uncharacterized protein</fullName>
    </submittedName>
</protein>
<accession>A0ACC2JUD9</accession>
<organism evidence="1 2">
    <name type="scientific">Lasiodiplodia mahajangana</name>
    <dbReference type="NCBI Taxonomy" id="1108764"/>
    <lineage>
        <taxon>Eukaryota</taxon>
        <taxon>Fungi</taxon>
        <taxon>Dikarya</taxon>
        <taxon>Ascomycota</taxon>
        <taxon>Pezizomycotina</taxon>
        <taxon>Dothideomycetes</taxon>
        <taxon>Dothideomycetes incertae sedis</taxon>
        <taxon>Botryosphaeriales</taxon>
        <taxon>Botryosphaeriaceae</taxon>
        <taxon>Lasiodiplodia</taxon>
    </lineage>
</organism>
<name>A0ACC2JUD9_9PEZI</name>